<accession>A0ABR2WI90</accession>
<dbReference type="EMBL" id="JASJQH010001494">
    <property type="protein sequence ID" value="KAK9761218.1"/>
    <property type="molecule type" value="Genomic_DNA"/>
</dbReference>
<dbReference type="Gene3D" id="2.130.10.10">
    <property type="entry name" value="YVTN repeat-like/Quinoprotein amine dehydrogenase"/>
    <property type="match status" value="4"/>
</dbReference>
<dbReference type="SMART" id="SM00320">
    <property type="entry name" value="WD40"/>
    <property type="match status" value="12"/>
</dbReference>
<evidence type="ECO:0000256" key="1">
    <source>
        <dbReference type="PROSITE-ProRule" id="PRU00221"/>
    </source>
</evidence>
<dbReference type="PANTHER" id="PTHR45589:SF1">
    <property type="entry name" value="WD REPEAT DOMAIN 62, ISOFORM G"/>
    <property type="match status" value="1"/>
</dbReference>
<dbReference type="SUPFAM" id="SSF50998">
    <property type="entry name" value="Quinoprotein alcohol dehydrogenase-like"/>
    <property type="match status" value="1"/>
</dbReference>
<dbReference type="Pfam" id="PF00400">
    <property type="entry name" value="WD40"/>
    <property type="match status" value="2"/>
</dbReference>
<dbReference type="InterPro" id="IPR001680">
    <property type="entry name" value="WD40_rpt"/>
</dbReference>
<dbReference type="SUPFAM" id="SSF50978">
    <property type="entry name" value="WD40 repeat-like"/>
    <property type="match status" value="1"/>
</dbReference>
<evidence type="ECO:0000313" key="5">
    <source>
        <dbReference type="Proteomes" id="UP001479436"/>
    </source>
</evidence>
<dbReference type="InterPro" id="IPR011047">
    <property type="entry name" value="Quinoprotein_ADH-like_sf"/>
</dbReference>
<dbReference type="PROSITE" id="PS50294">
    <property type="entry name" value="WD_REPEATS_REGION"/>
    <property type="match status" value="1"/>
</dbReference>
<name>A0ABR2WI90_9FUNG</name>
<dbReference type="InterPro" id="IPR056162">
    <property type="entry name" value="WD40_MABP1-WDR62_2nd"/>
</dbReference>
<evidence type="ECO:0000256" key="2">
    <source>
        <dbReference type="SAM" id="MobiDB-lite"/>
    </source>
</evidence>
<sequence>MLEFLQSYQKRSSGKNTQYPLSGKPPITSLRRRVKDTNKAPNATLKHILGLTTAQNSAFAVHPSQDIIAYAAGCVVVLYNYRKNKQIGFLQAIGAAVHQLNTSTENSKLGFGVSITPTLNSSASQSKIPLNYAPKAISCLTFSPDGNLLAVGESGYQPRVLIWDWRLLTIVSELLGHKFGVSTVSFSPDMKCLVSIGFQHDGFLYAWDWRTGMKLASNKISSKVSALTFANGGSYCITAGLRHIKYWYFDGHENSNTSTTKVMIGRSGILSSLSNNTFVDIACGKDDSGGDIMYCITASGLLCQFSEGRVIQKWINLQVKKAFSICADDKYIVCGCENGIIRLFEPITLKYLGTLPRPHQLDVDVTSPGYQPNAEGVYPNTIAVRLTYNSEKIACIYSDRSMFIWDIKNLERVGKYRSFLYHSDCVWNVETYPETINTPDSLGAYIPSDSFATCSSDGTIRFWNLEHLYAPSSVTSPVVSPTSPGSITSYRGNIYSRELLSMLVINQYQPMISENSEDWGEVTSTVPKIHSSRAIRSIRISPDGRYLASGDKEGNLRIYDLLSMEQVVYQEAHNGDILTIDFSDPSTTGLPFMVATAGRDRLIHIFDANNSFTPIQTLDEHSAAITSLRFSGGGGILISCSADKSIIFRKAMQQLEVPFFVSYQNHCAKASVYDMDLDSTKPVIASVTQDKRFHLFGIESGKVEKSHRPESLDESSPDTNILKISLDPSGSFVATCCSDKSIRIFDVLNGNLIAKLYGHSEQVTSIKFSQDCTRVISAAGDGCIFIWSLSPTVTKQILRNRRLLSSPDDDCLSEKSGNDLRNGIRPSSSKGLVKVRSMENVKQSQDISRVKDLNTVIDPRRIGSIPRRKVSECREDSGSRIRNIEGNSKMNHRLNFPGINYTLDSSNIACAPEVDMALVKGANPSSQSSTDDEDLTVVDMAASS</sequence>
<keyword evidence="5" id="KW-1185">Reference proteome</keyword>
<organism evidence="4 5">
    <name type="scientific">Basidiobolus ranarum</name>
    <dbReference type="NCBI Taxonomy" id="34480"/>
    <lineage>
        <taxon>Eukaryota</taxon>
        <taxon>Fungi</taxon>
        <taxon>Fungi incertae sedis</taxon>
        <taxon>Zoopagomycota</taxon>
        <taxon>Entomophthoromycotina</taxon>
        <taxon>Basidiobolomycetes</taxon>
        <taxon>Basidiobolales</taxon>
        <taxon>Basidiobolaceae</taxon>
        <taxon>Basidiobolus</taxon>
    </lineage>
</organism>
<comment type="caution">
    <text evidence="4">The sequence shown here is derived from an EMBL/GenBank/DDBJ whole genome shotgun (WGS) entry which is preliminary data.</text>
</comment>
<proteinExistence type="predicted"/>
<reference evidence="4 5" key="1">
    <citation type="submission" date="2023-04" db="EMBL/GenBank/DDBJ databases">
        <title>Genome of Basidiobolus ranarum AG-B5.</title>
        <authorList>
            <person name="Stajich J.E."/>
            <person name="Carter-House D."/>
            <person name="Gryganskyi A."/>
        </authorList>
    </citation>
    <scope>NUCLEOTIDE SEQUENCE [LARGE SCALE GENOMIC DNA]</scope>
    <source>
        <strain evidence="4 5">AG-B5</strain>
    </source>
</reference>
<dbReference type="Pfam" id="PF24782">
    <property type="entry name" value="WD40_MABP1-WDR62_2nd"/>
    <property type="match status" value="1"/>
</dbReference>
<evidence type="ECO:0000313" key="4">
    <source>
        <dbReference type="EMBL" id="KAK9761218.1"/>
    </source>
</evidence>
<dbReference type="Proteomes" id="UP001479436">
    <property type="component" value="Unassembled WGS sequence"/>
</dbReference>
<feature type="region of interest" description="Disordered" evidence="2">
    <location>
        <begin position="921"/>
        <end position="944"/>
    </location>
</feature>
<gene>
    <name evidence="4" type="ORF">K7432_014039</name>
</gene>
<dbReference type="PANTHER" id="PTHR45589">
    <property type="entry name" value="WD REPEAT DOMAIN 62, ISOFORM G"/>
    <property type="match status" value="1"/>
</dbReference>
<keyword evidence="1" id="KW-0853">WD repeat</keyword>
<feature type="non-terminal residue" evidence="4">
    <location>
        <position position="944"/>
    </location>
</feature>
<evidence type="ECO:0000259" key="3">
    <source>
        <dbReference type="Pfam" id="PF24782"/>
    </source>
</evidence>
<protein>
    <recommendedName>
        <fullName evidence="3">MABP1/WDR62 second WD40 domain-containing protein</fullName>
    </recommendedName>
</protein>
<feature type="domain" description="MABP1/WDR62 second WD40" evidence="3">
    <location>
        <begin position="426"/>
        <end position="789"/>
    </location>
</feature>
<feature type="repeat" description="WD" evidence="1">
    <location>
        <begin position="535"/>
        <end position="569"/>
    </location>
</feature>
<dbReference type="PROSITE" id="PS50082">
    <property type="entry name" value="WD_REPEATS_2"/>
    <property type="match status" value="2"/>
</dbReference>
<feature type="repeat" description="WD" evidence="1">
    <location>
        <begin position="756"/>
        <end position="790"/>
    </location>
</feature>
<dbReference type="InterPro" id="IPR036322">
    <property type="entry name" value="WD40_repeat_dom_sf"/>
</dbReference>
<dbReference type="InterPro" id="IPR052779">
    <property type="entry name" value="WDR62"/>
</dbReference>
<dbReference type="InterPro" id="IPR015943">
    <property type="entry name" value="WD40/YVTN_repeat-like_dom_sf"/>
</dbReference>